<dbReference type="GeneID" id="108807685"/>
<evidence type="ECO:0000313" key="2">
    <source>
        <dbReference type="Proteomes" id="UP000504610"/>
    </source>
</evidence>
<dbReference type="OrthoDB" id="1867629at2759"/>
<evidence type="ECO:0000259" key="1">
    <source>
        <dbReference type="PROSITE" id="PS50181"/>
    </source>
</evidence>
<keyword evidence="2" id="KW-1185">Reference proteome</keyword>
<dbReference type="PANTHER" id="PTHR31672:SF13">
    <property type="entry name" value="F-BOX PROTEIN CPR30-LIKE"/>
    <property type="match status" value="1"/>
</dbReference>
<organism evidence="2 3">
    <name type="scientific">Raphanus sativus</name>
    <name type="common">Radish</name>
    <name type="synonym">Raphanus raphanistrum var. sativus</name>
    <dbReference type="NCBI Taxonomy" id="3726"/>
    <lineage>
        <taxon>Eukaryota</taxon>
        <taxon>Viridiplantae</taxon>
        <taxon>Streptophyta</taxon>
        <taxon>Embryophyta</taxon>
        <taxon>Tracheophyta</taxon>
        <taxon>Spermatophyta</taxon>
        <taxon>Magnoliopsida</taxon>
        <taxon>eudicotyledons</taxon>
        <taxon>Gunneridae</taxon>
        <taxon>Pentapetalae</taxon>
        <taxon>rosids</taxon>
        <taxon>malvids</taxon>
        <taxon>Brassicales</taxon>
        <taxon>Brassicaceae</taxon>
        <taxon>Brassiceae</taxon>
        <taxon>Raphanus</taxon>
    </lineage>
</organism>
<dbReference type="NCBIfam" id="TIGR01640">
    <property type="entry name" value="F_box_assoc_1"/>
    <property type="match status" value="1"/>
</dbReference>
<dbReference type="Pfam" id="PF07734">
    <property type="entry name" value="FBA_1"/>
    <property type="match status" value="1"/>
</dbReference>
<dbReference type="PANTHER" id="PTHR31672">
    <property type="entry name" value="BNACNNG10540D PROTEIN"/>
    <property type="match status" value="1"/>
</dbReference>
<dbReference type="SUPFAM" id="SSF81383">
    <property type="entry name" value="F-box domain"/>
    <property type="match status" value="1"/>
</dbReference>
<reference evidence="2" key="1">
    <citation type="journal article" date="2019" name="Database">
        <title>The radish genome database (RadishGD): an integrated information resource for radish genomics.</title>
        <authorList>
            <person name="Yu H.J."/>
            <person name="Baek S."/>
            <person name="Lee Y.J."/>
            <person name="Cho A."/>
            <person name="Mun J.H."/>
        </authorList>
    </citation>
    <scope>NUCLEOTIDE SEQUENCE [LARGE SCALE GENOMIC DNA]</scope>
    <source>
        <strain evidence="2">cv. WK10039</strain>
    </source>
</reference>
<dbReference type="InterPro" id="IPR050796">
    <property type="entry name" value="SCF_F-box_component"/>
</dbReference>
<name>A0A6J0JII1_RAPSA</name>
<dbReference type="Proteomes" id="UP000504610">
    <property type="component" value="Chromosome 6"/>
</dbReference>
<dbReference type="RefSeq" id="XP_018435445.1">
    <property type="nucleotide sequence ID" value="XM_018579943.2"/>
</dbReference>
<sequence>MVTPKLPWELESEILSRVPITSIKQLQLTCKRWYVLFKDPRFIEKHFQKAPRQMILKNDESVYSFSFSFHGIHNQVTEFTDKLKSLKDSEDVKISKLFQCESLFLCTTEDNRLVVWNPCTGQTRWILSEPSSNDFPVHHCYYFGYKYNNKWWNNFKILSWFHYYDPINQRYRAGKFEIYESAYDSWRYHGAISDDRSFLWLDVAMSLKGDAYWLDLGIGKPSILRFDFTTERFDRLPLPSTSREHNEVVVLSTVREEKLALLCQYSGSLKMKIWVTNVKTDDTEDLWWREEEKDLSWSEFLVVDLGRIMIDGMPKVKSFLVDEENKKIMCCDTDRHDEHRTIIYIVGEDTHEIVYREGPKGSESRVSPHLFSYVPSLVQIPDKEE</sequence>
<dbReference type="InterPro" id="IPR017451">
    <property type="entry name" value="F-box-assoc_interact_dom"/>
</dbReference>
<reference evidence="3" key="2">
    <citation type="submission" date="2025-08" db="UniProtKB">
        <authorList>
            <consortium name="RefSeq"/>
        </authorList>
    </citation>
    <scope>IDENTIFICATION</scope>
    <source>
        <tissue evidence="3">Leaf</tissue>
    </source>
</reference>
<dbReference type="SMART" id="SM00256">
    <property type="entry name" value="FBOX"/>
    <property type="match status" value="1"/>
</dbReference>
<dbReference type="SUPFAM" id="SSF50965">
    <property type="entry name" value="Galactose oxidase, central domain"/>
    <property type="match status" value="1"/>
</dbReference>
<dbReference type="InterPro" id="IPR011043">
    <property type="entry name" value="Gal_Oxase/kelch_b-propeller"/>
</dbReference>
<dbReference type="KEGG" id="rsz:108807685"/>
<dbReference type="AlphaFoldDB" id="A0A6J0JII1"/>
<dbReference type="PROSITE" id="PS50181">
    <property type="entry name" value="FBOX"/>
    <property type="match status" value="1"/>
</dbReference>
<dbReference type="Gene3D" id="1.20.1280.50">
    <property type="match status" value="1"/>
</dbReference>
<evidence type="ECO:0000313" key="3">
    <source>
        <dbReference type="RefSeq" id="XP_018435445.1"/>
    </source>
</evidence>
<dbReference type="InterPro" id="IPR006527">
    <property type="entry name" value="F-box-assoc_dom_typ1"/>
</dbReference>
<dbReference type="InterPro" id="IPR001810">
    <property type="entry name" value="F-box_dom"/>
</dbReference>
<dbReference type="Pfam" id="PF00646">
    <property type="entry name" value="F-box"/>
    <property type="match status" value="1"/>
</dbReference>
<accession>A0A6J0JII1</accession>
<feature type="domain" description="F-box" evidence="1">
    <location>
        <begin position="1"/>
        <end position="50"/>
    </location>
</feature>
<proteinExistence type="predicted"/>
<gene>
    <name evidence="3" type="primary">LOC108807685</name>
</gene>
<dbReference type="InterPro" id="IPR036047">
    <property type="entry name" value="F-box-like_dom_sf"/>
</dbReference>
<protein>
    <submittedName>
        <fullName evidence="3">F-box/kelch-repeat protein At3g17570</fullName>
    </submittedName>
</protein>